<feature type="signal peptide" evidence="1">
    <location>
        <begin position="1"/>
        <end position="26"/>
    </location>
</feature>
<proteinExistence type="predicted"/>
<gene>
    <name evidence="2" type="ORF">HPB51_029077</name>
</gene>
<reference evidence="2" key="2">
    <citation type="submission" date="2021-09" db="EMBL/GenBank/DDBJ databases">
        <authorList>
            <person name="Jia N."/>
            <person name="Wang J."/>
            <person name="Shi W."/>
            <person name="Du L."/>
            <person name="Sun Y."/>
            <person name="Zhan W."/>
            <person name="Jiang J."/>
            <person name="Wang Q."/>
            <person name="Zhang B."/>
            <person name="Ji P."/>
            <person name="Sakyi L.B."/>
            <person name="Cui X."/>
            <person name="Yuan T."/>
            <person name="Jiang B."/>
            <person name="Yang W."/>
            <person name="Lam T.T.-Y."/>
            <person name="Chang Q."/>
            <person name="Ding S."/>
            <person name="Wang X."/>
            <person name="Zhu J."/>
            <person name="Ruan X."/>
            <person name="Zhao L."/>
            <person name="Wei J."/>
            <person name="Que T."/>
            <person name="Du C."/>
            <person name="Cheng J."/>
            <person name="Dai P."/>
            <person name="Han X."/>
            <person name="Huang E."/>
            <person name="Gao Y."/>
            <person name="Liu J."/>
            <person name="Shao H."/>
            <person name="Ye R."/>
            <person name="Li L."/>
            <person name="Wei W."/>
            <person name="Wang X."/>
            <person name="Wang C."/>
            <person name="Huo Q."/>
            <person name="Li W."/>
            <person name="Guo W."/>
            <person name="Chen H."/>
            <person name="Chen S."/>
            <person name="Zhou L."/>
            <person name="Zhou L."/>
            <person name="Ni X."/>
            <person name="Tian J."/>
            <person name="Zhou Y."/>
            <person name="Sheng Y."/>
            <person name="Liu T."/>
            <person name="Pan Y."/>
            <person name="Xia L."/>
            <person name="Li J."/>
            <person name="Zhao F."/>
            <person name="Cao W."/>
        </authorList>
    </citation>
    <scope>NUCLEOTIDE SEQUENCE</scope>
    <source>
        <strain evidence="2">Rmic-2018</strain>
        <tissue evidence="2">Larvae</tissue>
    </source>
</reference>
<reference evidence="2" key="1">
    <citation type="journal article" date="2020" name="Cell">
        <title>Large-Scale Comparative Analyses of Tick Genomes Elucidate Their Genetic Diversity and Vector Capacities.</title>
        <authorList>
            <consortium name="Tick Genome and Microbiome Consortium (TIGMIC)"/>
            <person name="Jia N."/>
            <person name="Wang J."/>
            <person name="Shi W."/>
            <person name="Du L."/>
            <person name="Sun Y."/>
            <person name="Zhan W."/>
            <person name="Jiang J.F."/>
            <person name="Wang Q."/>
            <person name="Zhang B."/>
            <person name="Ji P."/>
            <person name="Bell-Sakyi L."/>
            <person name="Cui X.M."/>
            <person name="Yuan T.T."/>
            <person name="Jiang B.G."/>
            <person name="Yang W.F."/>
            <person name="Lam T.T."/>
            <person name="Chang Q.C."/>
            <person name="Ding S.J."/>
            <person name="Wang X.J."/>
            <person name="Zhu J.G."/>
            <person name="Ruan X.D."/>
            <person name="Zhao L."/>
            <person name="Wei J.T."/>
            <person name="Ye R.Z."/>
            <person name="Que T.C."/>
            <person name="Du C.H."/>
            <person name="Zhou Y.H."/>
            <person name="Cheng J.X."/>
            <person name="Dai P.F."/>
            <person name="Guo W.B."/>
            <person name="Han X.H."/>
            <person name="Huang E.J."/>
            <person name="Li L.F."/>
            <person name="Wei W."/>
            <person name="Gao Y.C."/>
            <person name="Liu J.Z."/>
            <person name="Shao H.Z."/>
            <person name="Wang X."/>
            <person name="Wang C.C."/>
            <person name="Yang T.C."/>
            <person name="Huo Q.B."/>
            <person name="Li W."/>
            <person name="Chen H.Y."/>
            <person name="Chen S.E."/>
            <person name="Zhou L.G."/>
            <person name="Ni X.B."/>
            <person name="Tian J.H."/>
            <person name="Sheng Y."/>
            <person name="Liu T."/>
            <person name="Pan Y.S."/>
            <person name="Xia L.Y."/>
            <person name="Li J."/>
            <person name="Zhao F."/>
            <person name="Cao W.C."/>
        </authorList>
    </citation>
    <scope>NUCLEOTIDE SEQUENCE</scope>
    <source>
        <strain evidence="2">Rmic-2018</strain>
    </source>
</reference>
<dbReference type="AlphaFoldDB" id="A0A9J6CV55"/>
<sequence>MPAADNPLCLFVQLAAILGTCPAACADRLRLPPEIDACPLFDSSPCVDHGWPPYATLKPYYAEEANVTSSSRQTDHITGWRNASPFSGHWIAAVMPAADNPLCLFVQVGPAPPLFSKRSNNLFLLLFPCPSVLACTVVECVFVAKMLLVSGDVELNPGLPKQDPSQQSSDVLLAIQDSTKHLDQRHDTLIKSIDEVKENQKLLESKGLDLTTRLTVLEKRVDSFEEFLDGSHVQEMIATAVRSGQASLRARQDEFEDRSRRENLIFYEIEDSASETWADPEEKVRLILTSTLNLQLPDMLLCLLTG</sequence>
<dbReference type="VEuPathDB" id="VectorBase:LOC119167755"/>
<accession>A0A9J6CV55</accession>
<evidence type="ECO:0000313" key="3">
    <source>
        <dbReference type="Proteomes" id="UP000821866"/>
    </source>
</evidence>
<feature type="chain" id="PRO_5039913586" evidence="1">
    <location>
        <begin position="27"/>
        <end position="306"/>
    </location>
</feature>
<evidence type="ECO:0000313" key="2">
    <source>
        <dbReference type="EMBL" id="KAH7934558.1"/>
    </source>
</evidence>
<dbReference type="EMBL" id="JABSTU010006253">
    <property type="protein sequence ID" value="KAH7934558.1"/>
    <property type="molecule type" value="Genomic_DNA"/>
</dbReference>
<comment type="caution">
    <text evidence="2">The sequence shown here is derived from an EMBL/GenBank/DDBJ whole genome shotgun (WGS) entry which is preliminary data.</text>
</comment>
<protein>
    <submittedName>
        <fullName evidence="2">Uncharacterized protein</fullName>
    </submittedName>
</protein>
<evidence type="ECO:0000256" key="1">
    <source>
        <dbReference type="SAM" id="SignalP"/>
    </source>
</evidence>
<dbReference type="Proteomes" id="UP000821866">
    <property type="component" value="Unassembled WGS sequence"/>
</dbReference>
<keyword evidence="1" id="KW-0732">Signal</keyword>
<organism evidence="2 3">
    <name type="scientific">Rhipicephalus microplus</name>
    <name type="common">Cattle tick</name>
    <name type="synonym">Boophilus microplus</name>
    <dbReference type="NCBI Taxonomy" id="6941"/>
    <lineage>
        <taxon>Eukaryota</taxon>
        <taxon>Metazoa</taxon>
        <taxon>Ecdysozoa</taxon>
        <taxon>Arthropoda</taxon>
        <taxon>Chelicerata</taxon>
        <taxon>Arachnida</taxon>
        <taxon>Acari</taxon>
        <taxon>Parasitiformes</taxon>
        <taxon>Ixodida</taxon>
        <taxon>Ixodoidea</taxon>
        <taxon>Ixodidae</taxon>
        <taxon>Rhipicephalinae</taxon>
        <taxon>Rhipicephalus</taxon>
        <taxon>Boophilus</taxon>
    </lineage>
</organism>
<keyword evidence="3" id="KW-1185">Reference proteome</keyword>
<name>A0A9J6CV55_RHIMP</name>